<gene>
    <name evidence="2" type="ORF">RFI_26655</name>
</gene>
<evidence type="ECO:0000313" key="3">
    <source>
        <dbReference type="Proteomes" id="UP000023152"/>
    </source>
</evidence>
<evidence type="ECO:0000313" key="2">
    <source>
        <dbReference type="EMBL" id="ETO10721.1"/>
    </source>
</evidence>
<dbReference type="InterPro" id="IPR043129">
    <property type="entry name" value="ATPase_NBD"/>
</dbReference>
<comment type="caution">
    <text evidence="2">The sequence shown here is derived from an EMBL/GenBank/DDBJ whole genome shotgun (WGS) entry which is preliminary data.</text>
</comment>
<proteinExistence type="predicted"/>
<protein>
    <submittedName>
        <fullName evidence="2">Uncharacterized protein</fullName>
    </submittedName>
</protein>
<evidence type="ECO:0000256" key="1">
    <source>
        <dbReference type="SAM" id="MobiDB-lite"/>
    </source>
</evidence>
<accession>X6MAN5</accession>
<dbReference type="SUPFAM" id="SSF53067">
    <property type="entry name" value="Actin-like ATPase domain"/>
    <property type="match status" value="1"/>
</dbReference>
<dbReference type="EMBL" id="ASPP01023209">
    <property type="protein sequence ID" value="ETO10721.1"/>
    <property type="molecule type" value="Genomic_DNA"/>
</dbReference>
<reference evidence="2 3" key="1">
    <citation type="journal article" date="2013" name="Curr. Biol.">
        <title>The Genome of the Foraminiferan Reticulomyxa filosa.</title>
        <authorList>
            <person name="Glockner G."/>
            <person name="Hulsmann N."/>
            <person name="Schleicher M."/>
            <person name="Noegel A.A."/>
            <person name="Eichinger L."/>
            <person name="Gallinger C."/>
            <person name="Pawlowski J."/>
            <person name="Sierra R."/>
            <person name="Euteneuer U."/>
            <person name="Pillet L."/>
            <person name="Moustafa A."/>
            <person name="Platzer M."/>
            <person name="Groth M."/>
            <person name="Szafranski K."/>
            <person name="Schliwa M."/>
        </authorList>
    </citation>
    <scope>NUCLEOTIDE SEQUENCE [LARGE SCALE GENOMIC DNA]</scope>
</reference>
<dbReference type="Gene3D" id="3.30.420.40">
    <property type="match status" value="1"/>
</dbReference>
<keyword evidence="3" id="KW-1185">Reference proteome</keyword>
<feature type="compositionally biased region" description="Basic and acidic residues" evidence="1">
    <location>
        <begin position="95"/>
        <end position="121"/>
    </location>
</feature>
<dbReference type="AlphaFoldDB" id="X6MAN5"/>
<dbReference type="OrthoDB" id="311172at2759"/>
<organism evidence="2 3">
    <name type="scientific">Reticulomyxa filosa</name>
    <dbReference type="NCBI Taxonomy" id="46433"/>
    <lineage>
        <taxon>Eukaryota</taxon>
        <taxon>Sar</taxon>
        <taxon>Rhizaria</taxon>
        <taxon>Retaria</taxon>
        <taxon>Foraminifera</taxon>
        <taxon>Monothalamids</taxon>
        <taxon>Reticulomyxidae</taxon>
        <taxon>Reticulomyxa</taxon>
    </lineage>
</organism>
<name>X6MAN5_RETFI</name>
<sequence length="214" mass="24266">MGQAAAYAHDGGDSTPLYAEVMKQLNLTQFNEVIGCVYDKNKDNYACVASLAPLALTHYGDCKIAKGIVDQSVEQLVKRILLVIKNMYGIKDSDCHGNEKKTEEEGKEKEERGKGAEDKPSLHTKQQKVSIICSGSLLTKSPLYFELVKKQLNWMLGHNPLQSYLNWIIPHHPAEYGAALHCKHEFDIKFLQNIQQFEQIFDQLHSRHDQHKTS</sequence>
<dbReference type="Proteomes" id="UP000023152">
    <property type="component" value="Unassembled WGS sequence"/>
</dbReference>
<feature type="region of interest" description="Disordered" evidence="1">
    <location>
        <begin position="95"/>
        <end position="123"/>
    </location>
</feature>